<dbReference type="EMBL" id="JANBUO010000017">
    <property type="protein sequence ID" value="KAJ2808940.1"/>
    <property type="molecule type" value="Genomic_DNA"/>
</dbReference>
<comment type="caution">
    <text evidence="1">The sequence shown here is derived from an EMBL/GenBank/DDBJ whole genome shotgun (WGS) entry which is preliminary data.</text>
</comment>
<dbReference type="AlphaFoldDB" id="A0A9W8I3P5"/>
<protein>
    <submittedName>
        <fullName evidence="1">Uncharacterized protein</fullName>
    </submittedName>
</protein>
<sequence>MATFFDRINSEIHKFIEVRDAEEEVCELYSVYYSTNSKDRLNLVSQTKSELEIDIHSGTKPLNITIDQNPNINGELGQTGAVLWNSSVVMSNFFAHCTKEAWDLTNSNIIELGAGCGLVGITMHNLGAKRVVLTDQPRMMKLLARNTECNRVATKPRLLSKKKLGKDSSTIDNALLTAEYVWGYPPEDPRILAEPIDIVIASDCVYHEDVAMLLSSTLEDMCQSREDVPVVALVGQELRSDLVHQAFVKDLLDRNFNLYRIPVDPEIDRCHALYMMWLKETHKPTAA</sequence>
<dbReference type="Gene3D" id="3.40.50.150">
    <property type="entry name" value="Vaccinia Virus protein VP39"/>
    <property type="match status" value="1"/>
</dbReference>
<accession>A0A9W8I3P5</accession>
<dbReference type="Proteomes" id="UP001140094">
    <property type="component" value="Unassembled WGS sequence"/>
</dbReference>
<dbReference type="PANTHER" id="PTHR14614:SF109">
    <property type="entry name" value="RIBOSOMAL LYSINE N-METHYLTRANSFERASE 5"/>
    <property type="match status" value="1"/>
</dbReference>
<reference evidence="1" key="1">
    <citation type="submission" date="2022-07" db="EMBL/GenBank/DDBJ databases">
        <title>Phylogenomic reconstructions and comparative analyses of Kickxellomycotina fungi.</title>
        <authorList>
            <person name="Reynolds N.K."/>
            <person name="Stajich J.E."/>
            <person name="Barry K."/>
            <person name="Grigoriev I.V."/>
            <person name="Crous P."/>
            <person name="Smith M.E."/>
        </authorList>
    </citation>
    <scope>NUCLEOTIDE SEQUENCE</scope>
    <source>
        <strain evidence="1">NRRL 1565</strain>
    </source>
</reference>
<dbReference type="Pfam" id="PF10294">
    <property type="entry name" value="Methyltransf_16"/>
    <property type="match status" value="1"/>
</dbReference>
<gene>
    <name evidence="1" type="ORF">H4R20_000534</name>
</gene>
<dbReference type="OrthoDB" id="443981at2759"/>
<evidence type="ECO:0000313" key="2">
    <source>
        <dbReference type="Proteomes" id="UP001140094"/>
    </source>
</evidence>
<keyword evidence="2" id="KW-1185">Reference proteome</keyword>
<organism evidence="1 2">
    <name type="scientific">Coemansia guatemalensis</name>
    <dbReference type="NCBI Taxonomy" id="2761395"/>
    <lineage>
        <taxon>Eukaryota</taxon>
        <taxon>Fungi</taxon>
        <taxon>Fungi incertae sedis</taxon>
        <taxon>Zoopagomycota</taxon>
        <taxon>Kickxellomycotina</taxon>
        <taxon>Kickxellomycetes</taxon>
        <taxon>Kickxellales</taxon>
        <taxon>Kickxellaceae</taxon>
        <taxon>Coemansia</taxon>
    </lineage>
</organism>
<dbReference type="InterPro" id="IPR029063">
    <property type="entry name" value="SAM-dependent_MTases_sf"/>
</dbReference>
<dbReference type="SUPFAM" id="SSF53335">
    <property type="entry name" value="S-adenosyl-L-methionine-dependent methyltransferases"/>
    <property type="match status" value="1"/>
</dbReference>
<name>A0A9W8I3P5_9FUNG</name>
<evidence type="ECO:0000313" key="1">
    <source>
        <dbReference type="EMBL" id="KAJ2808940.1"/>
    </source>
</evidence>
<dbReference type="PANTHER" id="PTHR14614">
    <property type="entry name" value="HEPATOCELLULAR CARCINOMA-ASSOCIATED ANTIGEN"/>
    <property type="match status" value="1"/>
</dbReference>
<proteinExistence type="predicted"/>
<dbReference type="InterPro" id="IPR019410">
    <property type="entry name" value="Methyltransf_16"/>
</dbReference>